<reference evidence="1" key="1">
    <citation type="submission" date="2014-11" db="EMBL/GenBank/DDBJ databases">
        <authorList>
            <person name="Amaro Gonzalez C."/>
        </authorList>
    </citation>
    <scope>NUCLEOTIDE SEQUENCE</scope>
</reference>
<sequence length="11" mass="1131">MLVGIANSLTL</sequence>
<proteinExistence type="predicted"/>
<organism evidence="1">
    <name type="scientific">Anguilla anguilla</name>
    <name type="common">European freshwater eel</name>
    <name type="synonym">Muraena anguilla</name>
    <dbReference type="NCBI Taxonomy" id="7936"/>
    <lineage>
        <taxon>Eukaryota</taxon>
        <taxon>Metazoa</taxon>
        <taxon>Chordata</taxon>
        <taxon>Craniata</taxon>
        <taxon>Vertebrata</taxon>
        <taxon>Euteleostomi</taxon>
        <taxon>Actinopterygii</taxon>
        <taxon>Neopterygii</taxon>
        <taxon>Teleostei</taxon>
        <taxon>Anguilliformes</taxon>
        <taxon>Anguillidae</taxon>
        <taxon>Anguilla</taxon>
    </lineage>
</organism>
<evidence type="ECO:0000313" key="1">
    <source>
        <dbReference type="EMBL" id="JAH17130.1"/>
    </source>
</evidence>
<accession>A0A0E9QLA4</accession>
<reference evidence="1" key="2">
    <citation type="journal article" date="2015" name="Fish Shellfish Immunol.">
        <title>Early steps in the European eel (Anguilla anguilla)-Vibrio vulnificus interaction in the gills: Role of the RtxA13 toxin.</title>
        <authorList>
            <person name="Callol A."/>
            <person name="Pajuelo D."/>
            <person name="Ebbesson L."/>
            <person name="Teles M."/>
            <person name="MacKenzie S."/>
            <person name="Amaro C."/>
        </authorList>
    </citation>
    <scope>NUCLEOTIDE SEQUENCE</scope>
</reference>
<protein>
    <submittedName>
        <fullName evidence="1">Uncharacterized protein</fullName>
    </submittedName>
</protein>
<dbReference type="EMBL" id="GBXM01091447">
    <property type="protein sequence ID" value="JAH17130.1"/>
    <property type="molecule type" value="Transcribed_RNA"/>
</dbReference>
<name>A0A0E9QLA4_ANGAN</name>